<sequence length="320" mass="35817">MRESESEHASDGDEGESRAENHGKMKGSSFVVELKVFEVEVEERKGKIQVTIVKSKGGVSSWVRLGSASIRFFTEGLVQCIRDGKEGRWERGWKEKGGVTLWQRGEGGWASMVESLRNVGFWFDNKENNQEERATGRSYVEVAKGPRSRDFTRVRVEFSTRRGFGEIRVVSGKCVGLKGKLGLARLGKGRVLLEFEFEEEARNVLASGKRSVGGLQMGLERWSPKSGCSTEGEARNEAWVKILGIPISLWVPTILRRVGEACGGFLGFESQTKRMKELEWARVLIKTNGDELSSSLEIGVEGETYALSLWWEISSSLRKK</sequence>
<dbReference type="EMBL" id="QGNW01001209">
    <property type="protein sequence ID" value="RVW50140.1"/>
    <property type="molecule type" value="Genomic_DNA"/>
</dbReference>
<gene>
    <name evidence="3" type="ORF">CK203_096887</name>
</gene>
<evidence type="ECO:0000313" key="3">
    <source>
        <dbReference type="EMBL" id="RVW50140.1"/>
    </source>
</evidence>
<reference evidence="3 4" key="1">
    <citation type="journal article" date="2018" name="PLoS Genet.">
        <title>Population sequencing reveals clonal diversity and ancestral inbreeding in the grapevine cultivar Chardonnay.</title>
        <authorList>
            <person name="Roach M.J."/>
            <person name="Johnson D.L."/>
            <person name="Bohlmann J."/>
            <person name="van Vuuren H.J."/>
            <person name="Jones S.J."/>
            <person name="Pretorius I.S."/>
            <person name="Schmidt S.A."/>
            <person name="Borneman A.R."/>
        </authorList>
    </citation>
    <scope>NUCLEOTIDE SEQUENCE [LARGE SCALE GENOMIC DNA]</scope>
    <source>
        <strain evidence="4">cv. Chardonnay</strain>
        <tissue evidence="3">Leaf</tissue>
    </source>
</reference>
<comment type="caution">
    <text evidence="3">The sequence shown here is derived from an EMBL/GenBank/DDBJ whole genome shotgun (WGS) entry which is preliminary data.</text>
</comment>
<feature type="region of interest" description="Disordered" evidence="1">
    <location>
        <begin position="1"/>
        <end position="24"/>
    </location>
</feature>
<dbReference type="InterPro" id="IPR025558">
    <property type="entry name" value="DUF4283"/>
</dbReference>
<dbReference type="Pfam" id="PF14111">
    <property type="entry name" value="DUF4283"/>
    <property type="match status" value="1"/>
</dbReference>
<protein>
    <recommendedName>
        <fullName evidence="2">DUF4283 domain-containing protein</fullName>
    </recommendedName>
</protein>
<proteinExistence type="predicted"/>
<dbReference type="PANTHER" id="PTHR34427">
    <property type="entry name" value="DUF4283 DOMAIN PROTEIN"/>
    <property type="match status" value="1"/>
</dbReference>
<feature type="compositionally biased region" description="Basic and acidic residues" evidence="1">
    <location>
        <begin position="1"/>
        <end position="23"/>
    </location>
</feature>
<dbReference type="Proteomes" id="UP000288805">
    <property type="component" value="Unassembled WGS sequence"/>
</dbReference>
<dbReference type="AlphaFoldDB" id="A0A438ER17"/>
<evidence type="ECO:0000259" key="2">
    <source>
        <dbReference type="Pfam" id="PF14111"/>
    </source>
</evidence>
<feature type="domain" description="DUF4283" evidence="2">
    <location>
        <begin position="164"/>
        <end position="229"/>
    </location>
</feature>
<dbReference type="PANTHER" id="PTHR34427:SF5">
    <property type="entry name" value="DUF4283 DOMAIN-CONTAINING PROTEIN"/>
    <property type="match status" value="1"/>
</dbReference>
<accession>A0A438ER17</accession>
<evidence type="ECO:0000256" key="1">
    <source>
        <dbReference type="SAM" id="MobiDB-lite"/>
    </source>
</evidence>
<evidence type="ECO:0000313" key="4">
    <source>
        <dbReference type="Proteomes" id="UP000288805"/>
    </source>
</evidence>
<name>A0A438ER17_VITVI</name>
<organism evidence="3 4">
    <name type="scientific">Vitis vinifera</name>
    <name type="common">Grape</name>
    <dbReference type="NCBI Taxonomy" id="29760"/>
    <lineage>
        <taxon>Eukaryota</taxon>
        <taxon>Viridiplantae</taxon>
        <taxon>Streptophyta</taxon>
        <taxon>Embryophyta</taxon>
        <taxon>Tracheophyta</taxon>
        <taxon>Spermatophyta</taxon>
        <taxon>Magnoliopsida</taxon>
        <taxon>eudicotyledons</taxon>
        <taxon>Gunneridae</taxon>
        <taxon>Pentapetalae</taxon>
        <taxon>rosids</taxon>
        <taxon>Vitales</taxon>
        <taxon>Vitaceae</taxon>
        <taxon>Viteae</taxon>
        <taxon>Vitis</taxon>
    </lineage>
</organism>